<evidence type="ECO:0000313" key="2">
    <source>
        <dbReference type="Proteomes" id="UP001163324"/>
    </source>
</evidence>
<keyword evidence="2" id="KW-1185">Reference proteome</keyword>
<gene>
    <name evidence="1" type="ORF">N3K66_006241</name>
</gene>
<comment type="caution">
    <text evidence="1">The sequence shown here is derived from an EMBL/GenBank/DDBJ whole genome shotgun (WGS) entry which is preliminary data.</text>
</comment>
<accession>A0ACC0V2T6</accession>
<proteinExistence type="predicted"/>
<dbReference type="EMBL" id="CM047944">
    <property type="protein sequence ID" value="KAI9899780.1"/>
    <property type="molecule type" value="Genomic_DNA"/>
</dbReference>
<sequence length="426" mass="47375">MIGRRRHTKSRTGCAECKRRKVKCDETRPACFNCERYGASCSLGTAESASSSAYASSSRNDGRHEAAGRGKPAHRAGGMPVLSLSQSPAGTPSACSPFTNDAGGAVVPDRTAELMHHWCTVTADTVATSEDQRVAWKVLIPRQGYEHPFVMHALLCVAALHRAYLSPVQRGAYLDVSARYQVLASEAFRAFLPGVTAENMRWKPVLCFARIIGLYIMCMPFRSEGGRLLSPIFNTTELIASLKVIVSFVRPYRHLGAGIEYGAYHGVYEAARQETSNCVVPPDTRHTLVPEDTFAAIAELRVFLADEFKDDHDPSRLTAYSNSVDSLETAARLAVRTGLQAEPAFILYWSSLVEEAVVADIRAYRHPALILLAHFFVLFAMLERQFWFTRGWAKDLVGDVDARVRGHPRMARMMKWPLQRVWEHAL</sequence>
<reference evidence="1" key="1">
    <citation type="submission" date="2022-10" db="EMBL/GenBank/DDBJ databases">
        <title>Complete Genome of Trichothecium roseum strain YXFP-22015, a Plant Pathogen Isolated from Citrus.</title>
        <authorList>
            <person name="Wang Y."/>
            <person name="Zhu L."/>
        </authorList>
    </citation>
    <scope>NUCLEOTIDE SEQUENCE</scope>
    <source>
        <strain evidence="1">YXFP-22015</strain>
    </source>
</reference>
<organism evidence="1 2">
    <name type="scientific">Trichothecium roseum</name>
    <dbReference type="NCBI Taxonomy" id="47278"/>
    <lineage>
        <taxon>Eukaryota</taxon>
        <taxon>Fungi</taxon>
        <taxon>Dikarya</taxon>
        <taxon>Ascomycota</taxon>
        <taxon>Pezizomycotina</taxon>
        <taxon>Sordariomycetes</taxon>
        <taxon>Hypocreomycetidae</taxon>
        <taxon>Hypocreales</taxon>
        <taxon>Hypocreales incertae sedis</taxon>
        <taxon>Trichothecium</taxon>
    </lineage>
</organism>
<protein>
    <submittedName>
        <fullName evidence="1">Uncharacterized protein</fullName>
    </submittedName>
</protein>
<name>A0ACC0V2T6_9HYPO</name>
<evidence type="ECO:0000313" key="1">
    <source>
        <dbReference type="EMBL" id="KAI9899780.1"/>
    </source>
</evidence>
<dbReference type="Proteomes" id="UP001163324">
    <property type="component" value="Chromosome 5"/>
</dbReference>